<evidence type="ECO:0000313" key="2">
    <source>
        <dbReference type="Proteomes" id="UP001057452"/>
    </source>
</evidence>
<proteinExistence type="predicted"/>
<organism evidence="1 2">
    <name type="scientific">Chaenocephalus aceratus</name>
    <name type="common">Blackfin icefish</name>
    <name type="synonym">Chaenichthys aceratus</name>
    <dbReference type="NCBI Taxonomy" id="36190"/>
    <lineage>
        <taxon>Eukaryota</taxon>
        <taxon>Metazoa</taxon>
        <taxon>Chordata</taxon>
        <taxon>Craniata</taxon>
        <taxon>Vertebrata</taxon>
        <taxon>Euteleostomi</taxon>
        <taxon>Actinopterygii</taxon>
        <taxon>Neopterygii</taxon>
        <taxon>Teleostei</taxon>
        <taxon>Neoteleostei</taxon>
        <taxon>Acanthomorphata</taxon>
        <taxon>Eupercaria</taxon>
        <taxon>Perciformes</taxon>
        <taxon>Notothenioidei</taxon>
        <taxon>Channichthyidae</taxon>
        <taxon>Chaenocephalus</taxon>
    </lineage>
</organism>
<protein>
    <submittedName>
        <fullName evidence="1">Uncharacterized protein</fullName>
    </submittedName>
</protein>
<reference evidence="1" key="1">
    <citation type="submission" date="2022-05" db="EMBL/GenBank/DDBJ databases">
        <title>Chromosome-level genome of Chaenocephalus aceratus.</title>
        <authorList>
            <person name="Park H."/>
        </authorList>
    </citation>
    <scope>NUCLEOTIDE SEQUENCE</scope>
    <source>
        <strain evidence="1">KU_202001</strain>
    </source>
</reference>
<comment type="caution">
    <text evidence="1">The sequence shown here is derived from an EMBL/GenBank/DDBJ whole genome shotgun (WGS) entry which is preliminary data.</text>
</comment>
<accession>A0ACB9WY39</accession>
<evidence type="ECO:0000313" key="1">
    <source>
        <dbReference type="EMBL" id="KAI4818991.1"/>
    </source>
</evidence>
<name>A0ACB9WY39_CHAAC</name>
<gene>
    <name evidence="1" type="ORF">KUCAC02_004275</name>
</gene>
<dbReference type="EMBL" id="CM043794">
    <property type="protein sequence ID" value="KAI4818991.1"/>
    <property type="molecule type" value="Genomic_DNA"/>
</dbReference>
<sequence>MDQYRVLEPSMHPPSSKAKKSNWIADRMKKLIKPRGGGRDGRALFTAAGSVENLADSTEFTSDPHTPHPDPRSAPVSPSPLRKAPSQTEQDISAPGTPSPRSGCGARRKLGSRHGWGLGLTRGGSGVSQSFSPGDHKTPPLLRVRSDHSSSSVLWEGQGGETNTDAPLNSQESVEADEGRDGQPSSDETATT</sequence>
<keyword evidence="2" id="KW-1185">Reference proteome</keyword>
<dbReference type="Proteomes" id="UP001057452">
    <property type="component" value="Chromosome 10"/>
</dbReference>